<name>A0A418XBB5_9PSED</name>
<dbReference type="Proteomes" id="UP000284021">
    <property type="component" value="Unassembled WGS sequence"/>
</dbReference>
<proteinExistence type="predicted"/>
<sequence length="140" mass="15339">MKTIIRLGLASLVLGLAGCAVPVVQQPIPQEPRGTQQPPSTPAPSTKPRSTQQPSQPIPPQPQPSTRMKAHPHFAPPPGASSYWDSKLGVYVLEGAEGIYYRQRTYYRWNNGWSWASNPQGPWQPTDSSGVPPGLSRQYP</sequence>
<feature type="compositionally biased region" description="Low complexity" evidence="1">
    <location>
        <begin position="43"/>
        <end position="55"/>
    </location>
</feature>
<protein>
    <recommendedName>
        <fullName evidence="5">Lipoprotein</fullName>
    </recommendedName>
</protein>
<organism evidence="3 4">
    <name type="scientific">Pseudomonas cavernicola</name>
    <dbReference type="NCBI Taxonomy" id="2320866"/>
    <lineage>
        <taxon>Bacteria</taxon>
        <taxon>Pseudomonadati</taxon>
        <taxon>Pseudomonadota</taxon>
        <taxon>Gammaproteobacteria</taxon>
        <taxon>Pseudomonadales</taxon>
        <taxon>Pseudomonadaceae</taxon>
        <taxon>Pseudomonas</taxon>
    </lineage>
</organism>
<feature type="region of interest" description="Disordered" evidence="1">
    <location>
        <begin position="27"/>
        <end position="84"/>
    </location>
</feature>
<reference evidence="3 4" key="1">
    <citation type="submission" date="2018-09" db="EMBL/GenBank/DDBJ databases">
        <authorList>
            <person name="Zhu H."/>
        </authorList>
    </citation>
    <scope>NUCLEOTIDE SEQUENCE [LARGE SCALE GENOMIC DNA]</scope>
    <source>
        <strain evidence="3 4">K1S02-6</strain>
    </source>
</reference>
<feature type="region of interest" description="Disordered" evidence="1">
    <location>
        <begin position="117"/>
        <end position="140"/>
    </location>
</feature>
<evidence type="ECO:0008006" key="5">
    <source>
        <dbReference type="Google" id="ProtNLM"/>
    </source>
</evidence>
<feature type="signal peptide" evidence="2">
    <location>
        <begin position="1"/>
        <end position="25"/>
    </location>
</feature>
<keyword evidence="4" id="KW-1185">Reference proteome</keyword>
<evidence type="ECO:0000313" key="4">
    <source>
        <dbReference type="Proteomes" id="UP000284021"/>
    </source>
</evidence>
<gene>
    <name evidence="3" type="ORF">D3879_17230</name>
</gene>
<dbReference type="RefSeq" id="WP_119955498.1">
    <property type="nucleotide sequence ID" value="NZ_QYUR01000006.1"/>
</dbReference>
<dbReference type="EMBL" id="QYUR01000006">
    <property type="protein sequence ID" value="RJG09805.1"/>
    <property type="molecule type" value="Genomic_DNA"/>
</dbReference>
<dbReference type="AlphaFoldDB" id="A0A418XBB5"/>
<keyword evidence="2" id="KW-0732">Signal</keyword>
<feature type="chain" id="PRO_5019023981" description="Lipoprotein" evidence="2">
    <location>
        <begin position="26"/>
        <end position="140"/>
    </location>
</feature>
<evidence type="ECO:0000256" key="1">
    <source>
        <dbReference type="SAM" id="MobiDB-lite"/>
    </source>
</evidence>
<feature type="compositionally biased region" description="Polar residues" evidence="1">
    <location>
        <begin position="117"/>
        <end position="129"/>
    </location>
</feature>
<comment type="caution">
    <text evidence="3">The sequence shown here is derived from an EMBL/GenBank/DDBJ whole genome shotgun (WGS) entry which is preliminary data.</text>
</comment>
<accession>A0A418XBB5</accession>
<evidence type="ECO:0000256" key="2">
    <source>
        <dbReference type="SAM" id="SignalP"/>
    </source>
</evidence>
<dbReference type="OrthoDB" id="5735490at2"/>
<dbReference type="PROSITE" id="PS51257">
    <property type="entry name" value="PROKAR_LIPOPROTEIN"/>
    <property type="match status" value="1"/>
</dbReference>
<evidence type="ECO:0000313" key="3">
    <source>
        <dbReference type="EMBL" id="RJG09805.1"/>
    </source>
</evidence>